<dbReference type="EMBL" id="JBANAX010000211">
    <property type="protein sequence ID" value="KAL1218489.1"/>
    <property type="molecule type" value="Genomic_DNA"/>
</dbReference>
<dbReference type="Proteomes" id="UP001558713">
    <property type="component" value="Unassembled WGS sequence"/>
</dbReference>
<sequence>MSGSGNVMVTSSPESSLDSHDIHPFRVSSEAEDSAQLNGFASAVGLMGQQRGQGQQHQQQSMMMMMPSSGSTSDGYDASCGEDSDQVPSRNIHKSR</sequence>
<reference evidence="2 3" key="1">
    <citation type="submission" date="2024-04" db="EMBL/GenBank/DDBJ databases">
        <title>Genome assembly C_amara_ONT_v2.</title>
        <authorList>
            <person name="Yant L."/>
            <person name="Moore C."/>
            <person name="Slenker M."/>
        </authorList>
    </citation>
    <scope>NUCLEOTIDE SEQUENCE [LARGE SCALE GENOMIC DNA]</scope>
    <source>
        <tissue evidence="2">Leaf</tissue>
    </source>
</reference>
<gene>
    <name evidence="2" type="ORF">V5N11_001657</name>
</gene>
<feature type="compositionally biased region" description="Low complexity" evidence="1">
    <location>
        <begin position="45"/>
        <end position="75"/>
    </location>
</feature>
<feature type="region of interest" description="Disordered" evidence="1">
    <location>
        <begin position="1"/>
        <end position="96"/>
    </location>
</feature>
<proteinExistence type="predicted"/>
<keyword evidence="3" id="KW-1185">Reference proteome</keyword>
<feature type="compositionally biased region" description="Polar residues" evidence="1">
    <location>
        <begin position="1"/>
        <end position="16"/>
    </location>
</feature>
<name>A0ABD1BMX4_CARAN</name>
<accession>A0ABD1BMX4</accession>
<evidence type="ECO:0000256" key="1">
    <source>
        <dbReference type="SAM" id="MobiDB-lite"/>
    </source>
</evidence>
<organism evidence="2 3">
    <name type="scientific">Cardamine amara subsp. amara</name>
    <dbReference type="NCBI Taxonomy" id="228776"/>
    <lineage>
        <taxon>Eukaryota</taxon>
        <taxon>Viridiplantae</taxon>
        <taxon>Streptophyta</taxon>
        <taxon>Embryophyta</taxon>
        <taxon>Tracheophyta</taxon>
        <taxon>Spermatophyta</taxon>
        <taxon>Magnoliopsida</taxon>
        <taxon>eudicotyledons</taxon>
        <taxon>Gunneridae</taxon>
        <taxon>Pentapetalae</taxon>
        <taxon>rosids</taxon>
        <taxon>malvids</taxon>
        <taxon>Brassicales</taxon>
        <taxon>Brassicaceae</taxon>
        <taxon>Cardamineae</taxon>
        <taxon>Cardamine</taxon>
    </lineage>
</organism>
<evidence type="ECO:0000313" key="3">
    <source>
        <dbReference type="Proteomes" id="UP001558713"/>
    </source>
</evidence>
<comment type="caution">
    <text evidence="2">The sequence shown here is derived from an EMBL/GenBank/DDBJ whole genome shotgun (WGS) entry which is preliminary data.</text>
</comment>
<protein>
    <submittedName>
        <fullName evidence="2">Uncharacterized protein</fullName>
    </submittedName>
</protein>
<dbReference type="AlphaFoldDB" id="A0ABD1BMX4"/>
<evidence type="ECO:0000313" key="2">
    <source>
        <dbReference type="EMBL" id="KAL1218489.1"/>
    </source>
</evidence>